<dbReference type="Proteomes" id="UP000800097">
    <property type="component" value="Unassembled WGS sequence"/>
</dbReference>
<feature type="transmembrane region" description="Helical" evidence="1">
    <location>
        <begin position="100"/>
        <end position="116"/>
    </location>
</feature>
<keyword evidence="1" id="KW-0812">Transmembrane</keyword>
<keyword evidence="1" id="KW-0472">Membrane</keyword>
<evidence type="ECO:0000313" key="3">
    <source>
        <dbReference type="Proteomes" id="UP000800097"/>
    </source>
</evidence>
<feature type="transmembrane region" description="Helical" evidence="1">
    <location>
        <begin position="530"/>
        <end position="557"/>
    </location>
</feature>
<reference evidence="2" key="1">
    <citation type="journal article" date="2020" name="Stud. Mycol.">
        <title>101 Dothideomycetes genomes: a test case for predicting lifestyles and emergence of pathogens.</title>
        <authorList>
            <person name="Haridas S."/>
            <person name="Albert R."/>
            <person name="Binder M."/>
            <person name="Bloem J."/>
            <person name="Labutti K."/>
            <person name="Salamov A."/>
            <person name="Andreopoulos B."/>
            <person name="Baker S."/>
            <person name="Barry K."/>
            <person name="Bills G."/>
            <person name="Bluhm B."/>
            <person name="Cannon C."/>
            <person name="Castanera R."/>
            <person name="Culley D."/>
            <person name="Daum C."/>
            <person name="Ezra D."/>
            <person name="Gonzalez J."/>
            <person name="Henrissat B."/>
            <person name="Kuo A."/>
            <person name="Liang C."/>
            <person name="Lipzen A."/>
            <person name="Lutzoni F."/>
            <person name="Magnuson J."/>
            <person name="Mondo S."/>
            <person name="Nolan M."/>
            <person name="Ohm R."/>
            <person name="Pangilinan J."/>
            <person name="Park H.-J."/>
            <person name="Ramirez L."/>
            <person name="Alfaro M."/>
            <person name="Sun H."/>
            <person name="Tritt A."/>
            <person name="Yoshinaga Y."/>
            <person name="Zwiers L.-H."/>
            <person name="Turgeon B."/>
            <person name="Goodwin S."/>
            <person name="Spatafora J."/>
            <person name="Crous P."/>
            <person name="Grigoriev I."/>
        </authorList>
    </citation>
    <scope>NUCLEOTIDE SEQUENCE</scope>
    <source>
        <strain evidence="2">CBS 379.55</strain>
    </source>
</reference>
<name>A0A6A6JLC5_WESOR</name>
<dbReference type="PANTHER" id="PTHR37544">
    <property type="entry name" value="SPRAY-RELATED"/>
    <property type="match status" value="1"/>
</dbReference>
<feature type="transmembrane region" description="Helical" evidence="1">
    <location>
        <begin position="53"/>
        <end position="73"/>
    </location>
</feature>
<dbReference type="RefSeq" id="XP_033653995.1">
    <property type="nucleotide sequence ID" value="XM_033795609.1"/>
</dbReference>
<evidence type="ECO:0000313" key="2">
    <source>
        <dbReference type="EMBL" id="KAF2276456.1"/>
    </source>
</evidence>
<dbReference type="OrthoDB" id="3248909at2759"/>
<keyword evidence="3" id="KW-1185">Reference proteome</keyword>
<dbReference type="EMBL" id="ML986493">
    <property type="protein sequence ID" value="KAF2276456.1"/>
    <property type="molecule type" value="Genomic_DNA"/>
</dbReference>
<evidence type="ECO:0000256" key="1">
    <source>
        <dbReference type="SAM" id="Phobius"/>
    </source>
</evidence>
<feature type="transmembrane region" description="Helical" evidence="1">
    <location>
        <begin position="665"/>
        <end position="686"/>
    </location>
</feature>
<sequence>MFAIDGNPENRPSASLPKETKYKSFLRLFELRQNRTNISRSRTWKPNALRPSVLIFTTLICWSLIAILQVLLVKSRRDGGIQFAPSINDLPLSRTFMHQYLPTILAVLLSILWSWIDLETKRLEPYYQMSRKDGALGKDSLLLHYPFDFIPLVPVSAFKNRHWSVFCASFAVVLVTWGLVPVQAGIFAATQVIKTYPTPIAVSDSYLPAERQRFELTQAYAQSVYAIVTLNETLPPFMTTAYALTPFKPTDAEERAKGNLTAVTTLYSLDMECHESVPYIEGLDVTYTSKDGCNTIGGVKPNEVYGMDVYGEVDLSLQGRRKYTIRYVGYWNDVGIADYSLDQTCDTKYNHTFYAGIIRNKDRASDPENHGASVFCEASYYQQEVNATVDASTKSPQHIVPIGPKMQLAPDVFNTTLFESQLNAGAGIVETRGALPIASLPSYAGRLADRNISLLSAPVPGSLEVHAVAALAVLSGGRPVEDYLDAKVLGESYQTAYRLLFSRAMVEVLNQNFTSVKQVMGEHKMQTQAVILVPAFTYIVVGLLGALSIASLGLLYFSVGRSVCLRSDPSTIASVMALTADEEPILTQFERLDTRPMKAIQDAVSNRRYMLVDNDVRAGTHDSSSALTTHLSIIESDRDTHIEEPPTSDMEEVAKPVRPVEFRSFVAVPFVTLHLGLAVTLTVLFIKGRINGNFSITGAWRYLTELIIYTLGFPLPSTNKIVQNIVQKYIPTATATLIEPMWILINRLLCLLQQLEELRSGHAVAKRSIDLDYASLPPQLVIFKALRSRHFLLASVCSMALLANVLSVAFADLFRQNPVNITTASQFQIPFESKFVYVNGTMGPPYRSRLARGESIGEASGAWSGGKGDDQFLIARSNITGGTPLPPWTDEKMVYMPFITGNDSISLYSARTTAFGSTLECKPLVAGVNWTATLYPSPQDPNDLLMNFSTIVTTASGDQVRCADQHTIRRGLVDYQNRQAGYLCQEGPIAAEFTSFLFAERDNATKAEEDACAGALAFGWTRNATGTCGPLVERTLNDGDTLFIQCTPKVLVGEATVLVDAQGRLQRPASDIKVLEGMSPKELATYFSNDPLELIKQSKKFLFDAGAMWHNDKFASHFINYFIRARNGSRVLDPQLPPPTFTDVEEPMESVYSYLFSIWLGSNKEKLFVPYDKAAAPSLSGSTITTRERLFLSTTMSAIALGILCLYALVSVLVYLRRPGQYLARLPTCIASIIALFAASEAVRDFQGTSRYGKKERARYLEGLGLHYGYGGFIGRDGRVHVGIEKSSHLATRRTTTWWEKALNNYRKR</sequence>
<gene>
    <name evidence="2" type="ORF">EI97DRAFT_377434</name>
</gene>
<dbReference type="GeneID" id="54548784"/>
<dbReference type="Pfam" id="PF11915">
    <property type="entry name" value="DUF3433"/>
    <property type="match status" value="2"/>
</dbReference>
<feature type="transmembrane region" description="Helical" evidence="1">
    <location>
        <begin position="163"/>
        <end position="189"/>
    </location>
</feature>
<proteinExistence type="predicted"/>
<keyword evidence="1" id="KW-1133">Transmembrane helix</keyword>
<dbReference type="InterPro" id="IPR021840">
    <property type="entry name" value="DUF3433"/>
</dbReference>
<protein>
    <submittedName>
        <fullName evidence="2">Uncharacterized protein</fullName>
    </submittedName>
</protein>
<dbReference type="PANTHER" id="PTHR37544:SF3">
    <property type="entry name" value="SPRAY"/>
    <property type="match status" value="1"/>
</dbReference>
<feature type="transmembrane region" description="Helical" evidence="1">
    <location>
        <begin position="1190"/>
        <end position="1216"/>
    </location>
</feature>
<accession>A0A6A6JLC5</accession>
<organism evidence="2 3">
    <name type="scientific">Westerdykella ornata</name>
    <dbReference type="NCBI Taxonomy" id="318751"/>
    <lineage>
        <taxon>Eukaryota</taxon>
        <taxon>Fungi</taxon>
        <taxon>Dikarya</taxon>
        <taxon>Ascomycota</taxon>
        <taxon>Pezizomycotina</taxon>
        <taxon>Dothideomycetes</taxon>
        <taxon>Pleosporomycetidae</taxon>
        <taxon>Pleosporales</taxon>
        <taxon>Sporormiaceae</taxon>
        <taxon>Westerdykella</taxon>
    </lineage>
</organism>